<organism evidence="3 4">
    <name type="scientific">Amphibalanus amphitrite</name>
    <name type="common">Striped barnacle</name>
    <name type="synonym">Balanus amphitrite</name>
    <dbReference type="NCBI Taxonomy" id="1232801"/>
    <lineage>
        <taxon>Eukaryota</taxon>
        <taxon>Metazoa</taxon>
        <taxon>Ecdysozoa</taxon>
        <taxon>Arthropoda</taxon>
        <taxon>Crustacea</taxon>
        <taxon>Multicrustacea</taxon>
        <taxon>Cirripedia</taxon>
        <taxon>Thoracica</taxon>
        <taxon>Thoracicalcarea</taxon>
        <taxon>Balanomorpha</taxon>
        <taxon>Balanoidea</taxon>
        <taxon>Balanidae</taxon>
        <taxon>Amphibalaninae</taxon>
        <taxon>Amphibalanus</taxon>
    </lineage>
</organism>
<feature type="signal peptide" evidence="2">
    <location>
        <begin position="1"/>
        <end position="19"/>
    </location>
</feature>
<evidence type="ECO:0000256" key="2">
    <source>
        <dbReference type="SAM" id="SignalP"/>
    </source>
</evidence>
<evidence type="ECO:0008006" key="5">
    <source>
        <dbReference type="Google" id="ProtNLM"/>
    </source>
</evidence>
<dbReference type="AlphaFoldDB" id="A0A6A4V0H6"/>
<keyword evidence="4" id="KW-1185">Reference proteome</keyword>
<protein>
    <recommendedName>
        <fullName evidence="5">Protein sleepless</fullName>
    </recommendedName>
</protein>
<name>A0A6A4V0H6_AMPAM</name>
<evidence type="ECO:0000313" key="3">
    <source>
        <dbReference type="EMBL" id="KAF0288226.1"/>
    </source>
</evidence>
<keyword evidence="1 2" id="KW-0732">Signal</keyword>
<proteinExistence type="predicted"/>
<gene>
    <name evidence="3" type="ORF">FJT64_013376</name>
</gene>
<reference evidence="3 4" key="1">
    <citation type="submission" date="2019-07" db="EMBL/GenBank/DDBJ databases">
        <title>Draft genome assembly of a fouling barnacle, Amphibalanus amphitrite (Darwin, 1854): The first reference genome for Thecostraca.</title>
        <authorList>
            <person name="Kim W."/>
        </authorList>
    </citation>
    <scope>NUCLEOTIDE SEQUENCE [LARGE SCALE GENOMIC DNA]</scope>
    <source>
        <strain evidence="3">SNU_AA5</strain>
        <tissue evidence="3">Soma without cirri and trophi</tissue>
    </source>
</reference>
<sequence>MQLTVLFAVLLGMAATGHALQCFTCRGKSVDVGSVGGTLSGTAKQCSDFDKSDAFKLTCPDTHNKTCLKVSDGDDVMRSCANMDKSECLEDGKVCYCKGDLCNSSARGWPSALLLLAALTAALFGSRR</sequence>
<evidence type="ECO:0000256" key="1">
    <source>
        <dbReference type="ARBA" id="ARBA00022729"/>
    </source>
</evidence>
<dbReference type="EMBL" id="VIIS01002122">
    <property type="protein sequence ID" value="KAF0288226.1"/>
    <property type="molecule type" value="Genomic_DNA"/>
</dbReference>
<dbReference type="PANTHER" id="PTHR33562:SF2">
    <property type="entry name" value="PROTEIN QUIVER"/>
    <property type="match status" value="1"/>
</dbReference>
<dbReference type="InterPro" id="IPR050975">
    <property type="entry name" value="Sleep_regulator"/>
</dbReference>
<dbReference type="Proteomes" id="UP000440578">
    <property type="component" value="Unassembled WGS sequence"/>
</dbReference>
<accession>A0A6A4V0H6</accession>
<comment type="caution">
    <text evidence="3">The sequence shown here is derived from an EMBL/GenBank/DDBJ whole genome shotgun (WGS) entry which is preliminary data.</text>
</comment>
<evidence type="ECO:0000313" key="4">
    <source>
        <dbReference type="Proteomes" id="UP000440578"/>
    </source>
</evidence>
<feature type="chain" id="PRO_5025647873" description="Protein sleepless" evidence="2">
    <location>
        <begin position="20"/>
        <end position="128"/>
    </location>
</feature>
<dbReference type="PANTHER" id="PTHR33562">
    <property type="entry name" value="ATILLA, ISOFORM B-RELATED-RELATED"/>
    <property type="match status" value="1"/>
</dbReference>